<dbReference type="InterPro" id="IPR006045">
    <property type="entry name" value="Cupin_1"/>
</dbReference>
<feature type="chain" id="PRO_5042824306" description="Cupin type-1 domain-containing protein" evidence="5">
    <location>
        <begin position="19"/>
        <end position="491"/>
    </location>
</feature>
<dbReference type="Gene3D" id="2.60.120.10">
    <property type="entry name" value="Jelly Rolls"/>
    <property type="match status" value="2"/>
</dbReference>
<feature type="region of interest" description="Disordered" evidence="4">
    <location>
        <begin position="93"/>
        <end position="112"/>
    </location>
</feature>
<feature type="binding site" evidence="3">
    <location>
        <position position="190"/>
    </location>
    <ligand>
        <name>Mn(2+)</name>
        <dbReference type="ChEBI" id="CHEBI:29035"/>
        <label>1</label>
    </ligand>
</feature>
<evidence type="ECO:0000256" key="3">
    <source>
        <dbReference type="PIRSR" id="PIRSR617774-2"/>
    </source>
</evidence>
<evidence type="ECO:0000259" key="6">
    <source>
        <dbReference type="SMART" id="SM00835"/>
    </source>
</evidence>
<dbReference type="Proteomes" id="UP001176521">
    <property type="component" value="Unassembled WGS sequence"/>
</dbReference>
<dbReference type="InterPro" id="IPR051610">
    <property type="entry name" value="GPI/OXD"/>
</dbReference>
<dbReference type="PANTHER" id="PTHR35848">
    <property type="entry name" value="OXALATE-BINDING PROTEIN"/>
    <property type="match status" value="1"/>
</dbReference>
<dbReference type="InterPro" id="IPR014710">
    <property type="entry name" value="RmlC-like_jellyroll"/>
</dbReference>
<comment type="cofactor">
    <cofactor evidence="3">
        <name>Mn(2+)</name>
        <dbReference type="ChEBI" id="CHEBI:29035"/>
    </cofactor>
    <text evidence="3">Binds 2 manganese ions per subunit.</text>
</comment>
<evidence type="ECO:0000256" key="2">
    <source>
        <dbReference type="PIRSR" id="PIRSR617774-1"/>
    </source>
</evidence>
<comment type="caution">
    <text evidence="7">The sequence shown here is derived from an EMBL/GenBank/DDBJ whole genome shotgun (WGS) entry which is preliminary data.</text>
</comment>
<reference evidence="7" key="1">
    <citation type="journal article" date="2023" name="PhytoFront">
        <title>Draft Genome Resources of Seven Strains of Tilletia horrida, Causal Agent of Kernel Smut of Rice.</title>
        <authorList>
            <person name="Khanal S."/>
            <person name="Antony Babu S."/>
            <person name="Zhou X.G."/>
        </authorList>
    </citation>
    <scope>NUCLEOTIDE SEQUENCE</scope>
    <source>
        <strain evidence="7">TX3</strain>
    </source>
</reference>
<feature type="binding site" evidence="3">
    <location>
        <position position="196"/>
    </location>
    <ligand>
        <name>Mn(2+)</name>
        <dbReference type="ChEBI" id="CHEBI:29035"/>
        <label>1</label>
    </ligand>
</feature>
<feature type="binding site" evidence="3">
    <location>
        <position position="192"/>
    </location>
    <ligand>
        <name>Mn(2+)</name>
        <dbReference type="ChEBI" id="CHEBI:29035"/>
        <label>1</label>
    </ligand>
</feature>
<feature type="binding site" evidence="3">
    <location>
        <position position="374"/>
    </location>
    <ligand>
        <name>Mn(2+)</name>
        <dbReference type="ChEBI" id="CHEBI:29035"/>
        <label>2</label>
    </ligand>
</feature>
<dbReference type="InterPro" id="IPR011051">
    <property type="entry name" value="RmlC_Cupin_sf"/>
</dbReference>
<protein>
    <recommendedName>
        <fullName evidence="6">Cupin type-1 domain-containing protein</fullName>
    </recommendedName>
</protein>
<evidence type="ECO:0000313" key="7">
    <source>
        <dbReference type="EMBL" id="KAK0529612.1"/>
    </source>
</evidence>
<feature type="binding site" evidence="3">
    <location>
        <position position="376"/>
    </location>
    <ligand>
        <name>Mn(2+)</name>
        <dbReference type="ChEBI" id="CHEBI:29035"/>
        <label>2</label>
    </ligand>
</feature>
<keyword evidence="5" id="KW-0732">Signal</keyword>
<keyword evidence="1 3" id="KW-0479">Metal-binding</keyword>
<feature type="binding site" evidence="3">
    <location>
        <position position="419"/>
    </location>
    <ligand>
        <name>Mn(2+)</name>
        <dbReference type="ChEBI" id="CHEBI:29035"/>
        <label>2</label>
    </ligand>
</feature>
<dbReference type="AlphaFoldDB" id="A0AAN6GEV3"/>
<dbReference type="SMART" id="SM00835">
    <property type="entry name" value="Cupin_1"/>
    <property type="match status" value="2"/>
</dbReference>
<feature type="binding site" evidence="3">
    <location>
        <position position="235"/>
    </location>
    <ligand>
        <name>Mn(2+)</name>
        <dbReference type="ChEBI" id="CHEBI:29035"/>
        <label>1</label>
    </ligand>
</feature>
<keyword evidence="3" id="KW-0464">Manganese</keyword>
<dbReference type="CDD" id="cd20305">
    <property type="entry name" value="cupin_OxDC_C"/>
    <property type="match status" value="1"/>
</dbReference>
<feature type="signal peptide" evidence="5">
    <location>
        <begin position="1"/>
        <end position="18"/>
    </location>
</feature>
<dbReference type="EMBL" id="JAPDMQ010000238">
    <property type="protein sequence ID" value="KAK0529612.1"/>
    <property type="molecule type" value="Genomic_DNA"/>
</dbReference>
<keyword evidence="8" id="KW-1185">Reference proteome</keyword>
<evidence type="ECO:0000256" key="1">
    <source>
        <dbReference type="ARBA" id="ARBA00022723"/>
    </source>
</evidence>
<dbReference type="GO" id="GO:0046872">
    <property type="term" value="F:metal ion binding"/>
    <property type="evidence" value="ECO:0007669"/>
    <property type="project" value="UniProtKB-KW"/>
</dbReference>
<name>A0AAN6GEV3_9BASI</name>
<dbReference type="PANTHER" id="PTHR35848:SF9">
    <property type="entry name" value="SLL1358 PROTEIN"/>
    <property type="match status" value="1"/>
</dbReference>
<evidence type="ECO:0000256" key="4">
    <source>
        <dbReference type="SAM" id="MobiDB-lite"/>
    </source>
</evidence>
<dbReference type="CDD" id="cd20304">
    <property type="entry name" value="cupin_OxDC_N"/>
    <property type="match status" value="1"/>
</dbReference>
<feature type="active site" description="Proton donor" evidence="2">
    <location>
        <position position="433"/>
    </location>
</feature>
<proteinExistence type="predicted"/>
<dbReference type="Pfam" id="PF00190">
    <property type="entry name" value="Cupin_1"/>
    <property type="match status" value="2"/>
</dbReference>
<sequence>MKAFGIILAALLASSATARVVTADKAPYARTLTKRSENFNEEIITLGPESAIHKRVTKHIRPDYSHAWNKRRAPAASRGTGIKRAAAAAADDGSITDFGSGDPQPQRGDKGASFLHESNTAIDKQNIDYLSPPPTDAGVIPNLKWSFSLSKTRLLKGGWVREQVVTDLPISKDVAAAEQRLSPYAYRELHWHRVAEWGLVLNGSVRITGNDEDGGNYVADIPTGDLWSFPRGVPHSLQAGPDGAQYLLVFDDGNFDAQGTTFMVDDWLSHTPKDVLAENFGLNASVFTNVTSPDPYMVAADSWPSLEDAQQAVSSNPQGQTKAPFHYELSKQDATQAPGGGGWVKITDVRQFPASSTLASALVHVEPNAIRELHWHKNTEWGYIISGHGRATAFAGGATARTFELQAGDSWVFPTNYGHYIQNIGNEPLVFVEIFRGSNFGDEVKFDDFSLQQWLALNPPELVARNLNVSISVVQQLKKEKQILVAAQNRK</sequence>
<feature type="binding site" evidence="3">
    <location>
        <position position="380"/>
    </location>
    <ligand>
        <name>Mn(2+)</name>
        <dbReference type="ChEBI" id="CHEBI:29035"/>
        <label>2</label>
    </ligand>
</feature>
<evidence type="ECO:0000313" key="8">
    <source>
        <dbReference type="Proteomes" id="UP001176521"/>
    </source>
</evidence>
<dbReference type="SUPFAM" id="SSF51182">
    <property type="entry name" value="RmlC-like cupins"/>
    <property type="match status" value="1"/>
</dbReference>
<feature type="domain" description="Cupin type-1" evidence="6">
    <location>
        <begin position="147"/>
        <end position="288"/>
    </location>
</feature>
<gene>
    <name evidence="7" type="ORF">OC842_004186</name>
</gene>
<accession>A0AAN6GEV3</accession>
<evidence type="ECO:0000256" key="5">
    <source>
        <dbReference type="SAM" id="SignalP"/>
    </source>
</evidence>
<feature type="domain" description="Cupin type-1" evidence="6">
    <location>
        <begin position="327"/>
        <end position="475"/>
    </location>
</feature>
<organism evidence="7 8">
    <name type="scientific">Tilletia horrida</name>
    <dbReference type="NCBI Taxonomy" id="155126"/>
    <lineage>
        <taxon>Eukaryota</taxon>
        <taxon>Fungi</taxon>
        <taxon>Dikarya</taxon>
        <taxon>Basidiomycota</taxon>
        <taxon>Ustilaginomycotina</taxon>
        <taxon>Exobasidiomycetes</taxon>
        <taxon>Tilletiales</taxon>
        <taxon>Tilletiaceae</taxon>
        <taxon>Tilletia</taxon>
    </lineage>
</organism>
<dbReference type="NCBIfam" id="TIGR03404">
    <property type="entry name" value="bicupin_oxalic"/>
    <property type="match status" value="1"/>
</dbReference>
<dbReference type="GO" id="GO:0033609">
    <property type="term" value="P:oxalate metabolic process"/>
    <property type="evidence" value="ECO:0007669"/>
    <property type="project" value="InterPro"/>
</dbReference>
<dbReference type="InterPro" id="IPR017774">
    <property type="entry name" value="Bicupin_oxalate_deCO2ase/Oxase"/>
</dbReference>